<dbReference type="PROSITE" id="PS50005">
    <property type="entry name" value="TPR"/>
    <property type="match status" value="3"/>
</dbReference>
<accession>A0A1M7M6N8</accession>
<evidence type="ECO:0000256" key="2">
    <source>
        <dbReference type="ARBA" id="ARBA00022803"/>
    </source>
</evidence>
<organism evidence="5 6">
    <name type="scientific">Cyclobacterium lianum</name>
    <dbReference type="NCBI Taxonomy" id="388280"/>
    <lineage>
        <taxon>Bacteria</taxon>
        <taxon>Pseudomonadati</taxon>
        <taxon>Bacteroidota</taxon>
        <taxon>Cytophagia</taxon>
        <taxon>Cytophagales</taxon>
        <taxon>Cyclobacteriaceae</taxon>
        <taxon>Cyclobacterium</taxon>
    </lineage>
</organism>
<keyword evidence="6" id="KW-1185">Reference proteome</keyword>
<keyword evidence="2 3" id="KW-0802">TPR repeat</keyword>
<protein>
    <submittedName>
        <fullName evidence="5">TPR repeat-containing protein</fullName>
    </submittedName>
</protein>
<dbReference type="Gene3D" id="1.25.40.10">
    <property type="entry name" value="Tetratricopeptide repeat domain"/>
    <property type="match status" value="2"/>
</dbReference>
<keyword evidence="4" id="KW-0732">Signal</keyword>
<evidence type="ECO:0000256" key="3">
    <source>
        <dbReference type="PROSITE-ProRule" id="PRU00339"/>
    </source>
</evidence>
<dbReference type="AlphaFoldDB" id="A0A1M7M6N8"/>
<feature type="repeat" description="TPR" evidence="3">
    <location>
        <begin position="55"/>
        <end position="88"/>
    </location>
</feature>
<dbReference type="PANTHER" id="PTHR44858:SF1">
    <property type="entry name" value="UDP-N-ACETYLGLUCOSAMINE--PEPTIDE N-ACETYLGLUCOSAMINYLTRANSFERASE SPINDLY-RELATED"/>
    <property type="match status" value="1"/>
</dbReference>
<evidence type="ECO:0000313" key="6">
    <source>
        <dbReference type="Proteomes" id="UP000184513"/>
    </source>
</evidence>
<dbReference type="Pfam" id="PF13432">
    <property type="entry name" value="TPR_16"/>
    <property type="match status" value="2"/>
</dbReference>
<dbReference type="InterPro" id="IPR050498">
    <property type="entry name" value="Ycf3"/>
</dbReference>
<keyword evidence="1" id="KW-0677">Repeat</keyword>
<name>A0A1M7M6N8_9BACT</name>
<feature type="repeat" description="TPR" evidence="3">
    <location>
        <begin position="123"/>
        <end position="156"/>
    </location>
</feature>
<dbReference type="InterPro" id="IPR019734">
    <property type="entry name" value="TPR_rpt"/>
</dbReference>
<dbReference type="Proteomes" id="UP000184513">
    <property type="component" value="Unassembled WGS sequence"/>
</dbReference>
<dbReference type="PROSITE" id="PS50293">
    <property type="entry name" value="TPR_REGION"/>
    <property type="match status" value="1"/>
</dbReference>
<dbReference type="STRING" id="388280.SAMN04488057_104128"/>
<feature type="repeat" description="TPR" evidence="3">
    <location>
        <begin position="21"/>
        <end position="54"/>
    </location>
</feature>
<dbReference type="PROSITE" id="PS51257">
    <property type="entry name" value="PROKAR_LIPOPROTEIN"/>
    <property type="match status" value="1"/>
</dbReference>
<dbReference type="OrthoDB" id="9785181at2"/>
<dbReference type="SMART" id="SM00028">
    <property type="entry name" value="TPR"/>
    <property type="match status" value="5"/>
</dbReference>
<gene>
    <name evidence="5" type="ORF">SAMN04488057_104128</name>
</gene>
<dbReference type="PANTHER" id="PTHR44858">
    <property type="entry name" value="TETRATRICOPEPTIDE REPEAT PROTEIN 6"/>
    <property type="match status" value="1"/>
</dbReference>
<dbReference type="SUPFAM" id="SSF48452">
    <property type="entry name" value="TPR-like"/>
    <property type="match status" value="1"/>
</dbReference>
<evidence type="ECO:0000256" key="4">
    <source>
        <dbReference type="SAM" id="SignalP"/>
    </source>
</evidence>
<dbReference type="EMBL" id="FRCY01000004">
    <property type="protein sequence ID" value="SHM86306.1"/>
    <property type="molecule type" value="Genomic_DNA"/>
</dbReference>
<dbReference type="InterPro" id="IPR011990">
    <property type="entry name" value="TPR-like_helical_dom_sf"/>
</dbReference>
<reference evidence="5 6" key="1">
    <citation type="submission" date="2016-11" db="EMBL/GenBank/DDBJ databases">
        <authorList>
            <person name="Jaros S."/>
            <person name="Januszkiewicz K."/>
            <person name="Wedrychowicz H."/>
        </authorList>
    </citation>
    <scope>NUCLEOTIDE SEQUENCE [LARGE SCALE GENOMIC DNA]</scope>
    <source>
        <strain evidence="5 6">CGMCC 1.6102</strain>
    </source>
</reference>
<feature type="chain" id="PRO_5012816740" evidence="4">
    <location>
        <begin position="22"/>
        <end position="200"/>
    </location>
</feature>
<sequence>MITIKSLLSLLLIALMLVACEESSSTQGDYYYNEGQYEEAIMAYASYLENRPNNVKALYNKGRAHEELNDFKQAEESFKLALKQDPKNIQVLLSLSNLYHNNERPELALMYADNAVQVSGAPSTAYFLKARSMHRLGNVDEALREYNTAIKMSPKNGQMFYYRGMLYVATEKVSEACDDFKSAAENGFEQADEAIKNYCQ</sequence>
<evidence type="ECO:0000256" key="1">
    <source>
        <dbReference type="ARBA" id="ARBA00022737"/>
    </source>
</evidence>
<evidence type="ECO:0000313" key="5">
    <source>
        <dbReference type="EMBL" id="SHM86306.1"/>
    </source>
</evidence>
<proteinExistence type="predicted"/>
<feature type="signal peptide" evidence="4">
    <location>
        <begin position="1"/>
        <end position="21"/>
    </location>
</feature>